<evidence type="ECO:0000313" key="3">
    <source>
        <dbReference type="Proteomes" id="UP001454036"/>
    </source>
</evidence>
<evidence type="ECO:0000256" key="1">
    <source>
        <dbReference type="SAM" id="MobiDB-lite"/>
    </source>
</evidence>
<comment type="caution">
    <text evidence="2">The sequence shown here is derived from an EMBL/GenBank/DDBJ whole genome shotgun (WGS) entry which is preliminary data.</text>
</comment>
<proteinExistence type="predicted"/>
<evidence type="ECO:0008006" key="4">
    <source>
        <dbReference type="Google" id="ProtNLM"/>
    </source>
</evidence>
<reference evidence="2 3" key="1">
    <citation type="submission" date="2024-01" db="EMBL/GenBank/DDBJ databases">
        <title>The complete chloroplast genome sequence of Lithospermum erythrorhizon: insights into the phylogenetic relationship among Boraginaceae species and the maternal lineages of purple gromwells.</title>
        <authorList>
            <person name="Okada T."/>
            <person name="Watanabe K."/>
        </authorList>
    </citation>
    <scope>NUCLEOTIDE SEQUENCE [LARGE SCALE GENOMIC DNA]</scope>
</reference>
<protein>
    <recommendedName>
        <fullName evidence="4">CCHC-type domain-containing protein</fullName>
    </recommendedName>
</protein>
<organism evidence="2 3">
    <name type="scientific">Lithospermum erythrorhizon</name>
    <name type="common">Purple gromwell</name>
    <name type="synonym">Lithospermum officinale var. erythrorhizon</name>
    <dbReference type="NCBI Taxonomy" id="34254"/>
    <lineage>
        <taxon>Eukaryota</taxon>
        <taxon>Viridiplantae</taxon>
        <taxon>Streptophyta</taxon>
        <taxon>Embryophyta</taxon>
        <taxon>Tracheophyta</taxon>
        <taxon>Spermatophyta</taxon>
        <taxon>Magnoliopsida</taxon>
        <taxon>eudicotyledons</taxon>
        <taxon>Gunneridae</taxon>
        <taxon>Pentapetalae</taxon>
        <taxon>asterids</taxon>
        <taxon>lamiids</taxon>
        <taxon>Boraginales</taxon>
        <taxon>Boraginaceae</taxon>
        <taxon>Boraginoideae</taxon>
        <taxon>Lithospermeae</taxon>
        <taxon>Lithospermum</taxon>
    </lineage>
</organism>
<accession>A0AAV3QQQ7</accession>
<dbReference type="Proteomes" id="UP001454036">
    <property type="component" value="Unassembled WGS sequence"/>
</dbReference>
<sequence>MPKSVPRFLVSQEERHKTIVRNHDDKTEAQSFAVQSISAPLAPRFSPSQVSLMCTYCGKAGHLSELCYQRVGFAGCSGRCRVRSGGRGKGRGTFRPTTNQLNTGSAPPTPYSTSAIGSNAAAHSVVSILRFTAD</sequence>
<gene>
    <name evidence="2" type="ORF">LIER_39774</name>
</gene>
<feature type="compositionally biased region" description="Polar residues" evidence="1">
    <location>
        <begin position="95"/>
        <end position="113"/>
    </location>
</feature>
<dbReference type="AlphaFoldDB" id="A0AAV3QQQ7"/>
<feature type="region of interest" description="Disordered" evidence="1">
    <location>
        <begin position="85"/>
        <end position="113"/>
    </location>
</feature>
<dbReference type="EMBL" id="BAABME010021862">
    <property type="protein sequence ID" value="GAA0164412.1"/>
    <property type="molecule type" value="Genomic_DNA"/>
</dbReference>
<evidence type="ECO:0000313" key="2">
    <source>
        <dbReference type="EMBL" id="GAA0164412.1"/>
    </source>
</evidence>
<keyword evidence="3" id="KW-1185">Reference proteome</keyword>
<name>A0AAV3QQQ7_LITER</name>